<dbReference type="InterPro" id="IPR002995">
    <property type="entry name" value="Surf4"/>
</dbReference>
<comment type="subcellular location">
    <subcellularLocation>
        <location evidence="1">Membrane</location>
        <topology evidence="1">Multi-pass membrane protein</topology>
    </subcellularLocation>
</comment>
<evidence type="ECO:0000256" key="5">
    <source>
        <dbReference type="ARBA" id="ARBA00023136"/>
    </source>
</evidence>
<name>A0ABM1C2D8_LIMPO</name>
<comment type="similarity">
    <text evidence="2">Belongs to the SURF4 family.</text>
</comment>
<feature type="transmembrane region" description="Helical" evidence="6">
    <location>
        <begin position="59"/>
        <end position="81"/>
    </location>
</feature>
<evidence type="ECO:0000256" key="1">
    <source>
        <dbReference type="ARBA" id="ARBA00004141"/>
    </source>
</evidence>
<proteinExistence type="inferred from homology"/>
<feature type="non-terminal residue" evidence="8">
    <location>
        <position position="109"/>
    </location>
</feature>
<keyword evidence="5 6" id="KW-0472">Membrane</keyword>
<evidence type="ECO:0000256" key="4">
    <source>
        <dbReference type="ARBA" id="ARBA00022989"/>
    </source>
</evidence>
<dbReference type="Proteomes" id="UP000694941">
    <property type="component" value="Unplaced"/>
</dbReference>
<organism evidence="7 8">
    <name type="scientific">Limulus polyphemus</name>
    <name type="common">Atlantic horseshoe crab</name>
    <dbReference type="NCBI Taxonomy" id="6850"/>
    <lineage>
        <taxon>Eukaryota</taxon>
        <taxon>Metazoa</taxon>
        <taxon>Ecdysozoa</taxon>
        <taxon>Arthropoda</taxon>
        <taxon>Chelicerata</taxon>
        <taxon>Merostomata</taxon>
        <taxon>Xiphosura</taxon>
        <taxon>Limulidae</taxon>
        <taxon>Limulus</taxon>
    </lineage>
</organism>
<reference evidence="8" key="1">
    <citation type="submission" date="2025-08" db="UniProtKB">
        <authorList>
            <consortium name="RefSeq"/>
        </authorList>
    </citation>
    <scope>IDENTIFICATION</scope>
    <source>
        <tissue evidence="8">Muscle</tissue>
    </source>
</reference>
<gene>
    <name evidence="8" type="primary">LOC106476940</name>
</gene>
<accession>A0ABM1C2D8</accession>
<evidence type="ECO:0000256" key="6">
    <source>
        <dbReference type="SAM" id="Phobius"/>
    </source>
</evidence>
<evidence type="ECO:0000313" key="8">
    <source>
        <dbReference type="RefSeq" id="XP_013793007.1"/>
    </source>
</evidence>
<protein>
    <submittedName>
        <fullName evidence="8">Surfeit locus protein 4-like</fullName>
    </submittedName>
</protein>
<dbReference type="GeneID" id="106476940"/>
<dbReference type="RefSeq" id="XP_013793007.1">
    <property type="nucleotide sequence ID" value="XM_013937553.1"/>
</dbReference>
<keyword evidence="7" id="KW-1185">Reference proteome</keyword>
<evidence type="ECO:0000256" key="2">
    <source>
        <dbReference type="ARBA" id="ARBA00006945"/>
    </source>
</evidence>
<keyword evidence="4 6" id="KW-1133">Transmembrane helix</keyword>
<keyword evidence="3 6" id="KW-0812">Transmembrane</keyword>
<evidence type="ECO:0000313" key="7">
    <source>
        <dbReference type="Proteomes" id="UP000694941"/>
    </source>
</evidence>
<sequence length="109" mass="12694">MAIVKVNQQEILSKAEDIADKVLKQSKYFLPFIARLCLISTFLEDGIRMWFQWDDQKNYINASWGCGWFLATFFVGFNLVGQIGGSFMVLTRFRVNYACEMLFFIVVLQ</sequence>
<dbReference type="Pfam" id="PF02077">
    <property type="entry name" value="SURF4"/>
    <property type="match status" value="1"/>
</dbReference>
<evidence type="ECO:0000256" key="3">
    <source>
        <dbReference type="ARBA" id="ARBA00022692"/>
    </source>
</evidence>
<feature type="transmembrane region" description="Helical" evidence="6">
    <location>
        <begin position="28"/>
        <end position="47"/>
    </location>
</feature>